<keyword evidence="1 2" id="KW-0808">Transferase</keyword>
<dbReference type="GO" id="GO:0005829">
    <property type="term" value="C:cytosol"/>
    <property type="evidence" value="ECO:0007669"/>
    <property type="project" value="TreeGrafter"/>
</dbReference>
<accession>A0A380MYR8</accession>
<keyword evidence="2" id="KW-0573">Peptidoglycan synthesis</keyword>
<dbReference type="GO" id="GO:0000287">
    <property type="term" value="F:magnesium ion binding"/>
    <property type="evidence" value="ECO:0007669"/>
    <property type="project" value="UniProtKB-UniRule"/>
</dbReference>
<keyword evidence="2" id="KW-0133">Cell shape</keyword>
<feature type="binding site" evidence="2">
    <location>
        <begin position="61"/>
        <end position="63"/>
    </location>
    <ligand>
        <name>substrate</name>
    </ligand>
</feature>
<feature type="binding site" evidence="2">
    <location>
        <position position="21"/>
    </location>
    <ligand>
        <name>substrate</name>
    </ligand>
</feature>
<dbReference type="EMBL" id="UHIA01000004">
    <property type="protein sequence ID" value="SUO97364.1"/>
    <property type="molecule type" value="Genomic_DNA"/>
</dbReference>
<comment type="function">
    <text evidence="2">Catalyzes the sequential condensation of isopentenyl diphosphate (IPP) with (2E,6E)-farnesyl diphosphate (E,E-FPP) to yield (2Z,6Z,10Z,14Z,18Z,22Z,26Z,30Z,34E,38E)-undecaprenyl diphosphate (di-trans,octa-cis-UPP). UPP is the precursor of glycosyl carrier lipid in the biosynthesis of bacterial cell wall polysaccharide components such as peptidoglycan and lipopolysaccharide.</text>
</comment>
<dbReference type="Proteomes" id="UP000254575">
    <property type="component" value="Unassembled WGS sequence"/>
</dbReference>
<keyword evidence="2" id="KW-0479">Metal-binding</keyword>
<organism evidence="3 4">
    <name type="scientific">Suttonella indologenes</name>
    <dbReference type="NCBI Taxonomy" id="13276"/>
    <lineage>
        <taxon>Bacteria</taxon>
        <taxon>Pseudomonadati</taxon>
        <taxon>Pseudomonadota</taxon>
        <taxon>Gammaproteobacteria</taxon>
        <taxon>Cardiobacteriales</taxon>
        <taxon>Cardiobacteriaceae</taxon>
        <taxon>Suttonella</taxon>
    </lineage>
</organism>
<dbReference type="PROSITE" id="PS01066">
    <property type="entry name" value="UPP_SYNTHASE"/>
    <property type="match status" value="1"/>
</dbReference>
<dbReference type="InterPro" id="IPR036424">
    <property type="entry name" value="UPP_synth-like_sf"/>
</dbReference>
<comment type="subunit">
    <text evidence="2">Homodimer.</text>
</comment>
<dbReference type="Pfam" id="PF01255">
    <property type="entry name" value="Prenyltransf"/>
    <property type="match status" value="1"/>
</dbReference>
<dbReference type="SUPFAM" id="SSF64005">
    <property type="entry name" value="Undecaprenyl diphosphate synthase"/>
    <property type="match status" value="1"/>
</dbReference>
<evidence type="ECO:0000256" key="2">
    <source>
        <dbReference type="HAMAP-Rule" id="MF_01139"/>
    </source>
</evidence>
<feature type="binding site" evidence="2">
    <location>
        <begin position="17"/>
        <end position="20"/>
    </location>
    <ligand>
        <name>substrate</name>
    </ligand>
</feature>
<feature type="binding site" evidence="2">
    <location>
        <position position="33"/>
    </location>
    <ligand>
        <name>substrate</name>
    </ligand>
</feature>
<feature type="active site" evidence="2">
    <location>
        <position position="16"/>
    </location>
</feature>
<dbReference type="FunFam" id="3.40.1180.10:FF:000001">
    <property type="entry name" value="(2E,6E)-farnesyl-diphosphate-specific ditrans,polycis-undecaprenyl-diphosphate synthase"/>
    <property type="match status" value="1"/>
</dbReference>
<sequence>MTELSAVPAHVAVIMDGNGRWAKQRMQPRSFGHRAGRKSVDKIVAAAVQAGIDTLTLFAFSTENWNRPAAEVELIMDVIRRSIAEESQRLKAQNIRMRILGSRERLSEEMCRQFDAAESLTADCTGMQLIFALNYSGQWEILQTCRNLLAQAQAGGLSEELSLQDFEAARPIADLPPVDLLIRSSGEMRISNFLLWELAYAELYFTETLWPDFDEQEFQRALAAYAQRDRRFGALCTT</sequence>
<dbReference type="AlphaFoldDB" id="A0A380MYR8"/>
<evidence type="ECO:0000313" key="3">
    <source>
        <dbReference type="EMBL" id="SUO97364.1"/>
    </source>
</evidence>
<dbReference type="CDD" id="cd00475">
    <property type="entry name" value="Cis_IPPS"/>
    <property type="match status" value="1"/>
</dbReference>
<keyword evidence="4" id="KW-1185">Reference proteome</keyword>
<keyword evidence="2" id="KW-0961">Cell wall biogenesis/degradation</keyword>
<keyword evidence="2" id="KW-0460">Magnesium</keyword>
<feature type="binding site" evidence="2">
    <location>
        <position position="202"/>
    </location>
    <ligand>
        <name>Mg(2+)</name>
        <dbReference type="ChEBI" id="CHEBI:18420"/>
    </ligand>
</feature>
<dbReference type="InterPro" id="IPR001441">
    <property type="entry name" value="UPP_synth-like"/>
</dbReference>
<dbReference type="InterPro" id="IPR018520">
    <property type="entry name" value="UPP_synth-like_CS"/>
</dbReference>
<gene>
    <name evidence="2 3" type="primary">uppS</name>
    <name evidence="3" type="ORF">NCTC10717_01411</name>
</gene>
<dbReference type="PANTHER" id="PTHR10291:SF0">
    <property type="entry name" value="DEHYDRODOLICHYL DIPHOSPHATE SYNTHASE 2"/>
    <property type="match status" value="1"/>
</dbReference>
<evidence type="ECO:0000313" key="4">
    <source>
        <dbReference type="Proteomes" id="UP000254575"/>
    </source>
</evidence>
<feature type="binding site" evidence="2">
    <location>
        <position position="183"/>
    </location>
    <ligand>
        <name>substrate</name>
    </ligand>
</feature>
<dbReference type="HAMAP" id="MF_01139">
    <property type="entry name" value="ISPT"/>
    <property type="match status" value="1"/>
</dbReference>
<comment type="similarity">
    <text evidence="2">Belongs to the UPP synthase family.</text>
</comment>
<name>A0A380MYR8_9GAMM</name>
<protein>
    <recommendedName>
        <fullName evidence="2">Ditrans,polycis-undecaprenyl-diphosphate synthase ((2E,6E)-farnesyl-diphosphate specific)</fullName>
        <ecNumber evidence="2">2.5.1.31</ecNumber>
    </recommendedName>
    <alternativeName>
        <fullName evidence="2">Ditrans,polycis-undecaprenylcistransferase</fullName>
    </alternativeName>
    <alternativeName>
        <fullName evidence="2">Undecaprenyl diphosphate synthase</fullName>
        <shortName evidence="2">UDS</shortName>
    </alternativeName>
    <alternativeName>
        <fullName evidence="2">Undecaprenyl pyrophosphate synthase</fullName>
        <shortName evidence="2">UPP synthase</shortName>
    </alternativeName>
</protein>
<dbReference type="EC" id="2.5.1.31" evidence="2"/>
<dbReference type="GO" id="GO:0009252">
    <property type="term" value="P:peptidoglycan biosynthetic process"/>
    <property type="evidence" value="ECO:0007669"/>
    <property type="project" value="UniProtKB-UniRule"/>
</dbReference>
<dbReference type="PANTHER" id="PTHR10291">
    <property type="entry name" value="DEHYDRODOLICHYL DIPHOSPHATE SYNTHASE FAMILY MEMBER"/>
    <property type="match status" value="1"/>
</dbReference>
<dbReference type="GO" id="GO:0071555">
    <property type="term" value="P:cell wall organization"/>
    <property type="evidence" value="ECO:0007669"/>
    <property type="project" value="UniProtKB-KW"/>
</dbReference>
<feature type="binding site" evidence="2">
    <location>
        <position position="65"/>
    </location>
    <ligand>
        <name>substrate</name>
    </ligand>
</feature>
<feature type="binding site" evidence="2">
    <location>
        <position position="29"/>
    </location>
    <ligand>
        <name>substrate</name>
    </ligand>
</feature>
<proteinExistence type="inferred from homology"/>
<reference evidence="3 4" key="1">
    <citation type="submission" date="2018-06" db="EMBL/GenBank/DDBJ databases">
        <authorList>
            <consortium name="Pathogen Informatics"/>
            <person name="Doyle S."/>
        </authorList>
    </citation>
    <scope>NUCLEOTIDE SEQUENCE [LARGE SCALE GENOMIC DNA]</scope>
    <source>
        <strain evidence="3 4">NCTC10717</strain>
    </source>
</reference>
<dbReference type="GO" id="GO:0008360">
    <property type="term" value="P:regulation of cell shape"/>
    <property type="evidence" value="ECO:0007669"/>
    <property type="project" value="UniProtKB-KW"/>
</dbReference>
<feature type="active site" description="Proton acceptor" evidence="2">
    <location>
        <position position="64"/>
    </location>
</feature>
<dbReference type="NCBIfam" id="TIGR00055">
    <property type="entry name" value="uppS"/>
    <property type="match status" value="1"/>
</dbReference>
<feature type="binding site" evidence="2">
    <location>
        <position position="67"/>
    </location>
    <ligand>
        <name>substrate</name>
    </ligand>
</feature>
<feature type="binding site" evidence="2">
    <location>
        <position position="16"/>
    </location>
    <ligand>
        <name>Mg(2+)</name>
        <dbReference type="ChEBI" id="CHEBI:18420"/>
    </ligand>
</feature>
<dbReference type="GO" id="GO:0016094">
    <property type="term" value="P:polyprenol biosynthetic process"/>
    <property type="evidence" value="ECO:0007669"/>
    <property type="project" value="TreeGrafter"/>
</dbReference>
<evidence type="ECO:0000256" key="1">
    <source>
        <dbReference type="ARBA" id="ARBA00022679"/>
    </source>
</evidence>
<dbReference type="OrthoDB" id="4191603at2"/>
<feature type="binding site" evidence="2">
    <location>
        <begin position="189"/>
        <end position="191"/>
    </location>
    <ligand>
        <name>substrate</name>
    </ligand>
</feature>
<comment type="catalytic activity">
    <reaction evidence="2">
        <text>8 isopentenyl diphosphate + (2E,6E)-farnesyl diphosphate = di-trans,octa-cis-undecaprenyl diphosphate + 8 diphosphate</text>
        <dbReference type="Rhea" id="RHEA:27551"/>
        <dbReference type="ChEBI" id="CHEBI:33019"/>
        <dbReference type="ChEBI" id="CHEBI:58405"/>
        <dbReference type="ChEBI" id="CHEBI:128769"/>
        <dbReference type="ChEBI" id="CHEBI:175763"/>
        <dbReference type="EC" id="2.5.1.31"/>
    </reaction>
</comment>
<dbReference type="RefSeq" id="WP_115218596.1">
    <property type="nucleotide sequence ID" value="NZ_UHIA01000004.1"/>
</dbReference>
<dbReference type="GO" id="GO:0008834">
    <property type="term" value="F:ditrans,polycis-undecaprenyl-diphosphate synthase [(2E,6E)-farnesyl-diphosphate specific] activity"/>
    <property type="evidence" value="ECO:0007669"/>
    <property type="project" value="UniProtKB-UniRule"/>
</dbReference>
<comment type="cofactor">
    <cofactor evidence="2">
        <name>Mg(2+)</name>
        <dbReference type="ChEBI" id="CHEBI:18420"/>
    </cofactor>
    <text evidence="2">Binds 2 magnesium ions per subunit.</text>
</comment>
<dbReference type="Gene3D" id="3.40.1180.10">
    <property type="entry name" value="Decaprenyl diphosphate synthase-like"/>
    <property type="match status" value="1"/>
</dbReference>